<gene>
    <name evidence="1" type="ORF">LCGC14_3154850</name>
</gene>
<comment type="caution">
    <text evidence="1">The sequence shown here is derived from an EMBL/GenBank/DDBJ whole genome shotgun (WGS) entry which is preliminary data.</text>
</comment>
<accession>A0A0F8WH28</accession>
<protein>
    <submittedName>
        <fullName evidence="1">Uncharacterized protein</fullName>
    </submittedName>
</protein>
<dbReference type="EMBL" id="LAZR01069563">
    <property type="protein sequence ID" value="KKK47470.1"/>
    <property type="molecule type" value="Genomic_DNA"/>
</dbReference>
<evidence type="ECO:0000313" key="1">
    <source>
        <dbReference type="EMBL" id="KKK47470.1"/>
    </source>
</evidence>
<name>A0A0F8WH28_9ZZZZ</name>
<reference evidence="1" key="1">
    <citation type="journal article" date="2015" name="Nature">
        <title>Complex archaea that bridge the gap between prokaryotes and eukaryotes.</title>
        <authorList>
            <person name="Spang A."/>
            <person name="Saw J.H."/>
            <person name="Jorgensen S.L."/>
            <person name="Zaremba-Niedzwiedzka K."/>
            <person name="Martijn J."/>
            <person name="Lind A.E."/>
            <person name="van Eijk R."/>
            <person name="Schleper C."/>
            <person name="Guy L."/>
            <person name="Ettema T.J."/>
        </authorList>
    </citation>
    <scope>NUCLEOTIDE SEQUENCE</scope>
</reference>
<organism evidence="1">
    <name type="scientific">marine sediment metagenome</name>
    <dbReference type="NCBI Taxonomy" id="412755"/>
    <lineage>
        <taxon>unclassified sequences</taxon>
        <taxon>metagenomes</taxon>
        <taxon>ecological metagenomes</taxon>
    </lineage>
</organism>
<sequence length="113" mass="12757">MKTVNLSRLTVPQRRAHSKLSPTAWRSAYELHELLPTLNALVRHGLAKRQNADSEFTWPRIGIKYRLAVACDECGSRGPRAMGCDEQCPSCGRSLFCSKEDAIAARRCEARRR</sequence>
<proteinExistence type="predicted"/>
<dbReference type="AlphaFoldDB" id="A0A0F8WH28"/>